<protein>
    <submittedName>
        <fullName evidence="2">Uncharacterized protein</fullName>
    </submittedName>
</protein>
<dbReference type="Proteomes" id="UP001154078">
    <property type="component" value="Chromosome 4"/>
</dbReference>
<dbReference type="AlphaFoldDB" id="A0A9P0B2F7"/>
<dbReference type="EMBL" id="OV121135">
    <property type="protein sequence ID" value="CAH0555074.1"/>
    <property type="molecule type" value="Genomic_DNA"/>
</dbReference>
<dbReference type="OrthoDB" id="6773891at2759"/>
<evidence type="ECO:0000313" key="2">
    <source>
        <dbReference type="EMBL" id="CAH0555074.1"/>
    </source>
</evidence>
<feature type="compositionally biased region" description="Basic and acidic residues" evidence="1">
    <location>
        <begin position="13"/>
        <end position="23"/>
    </location>
</feature>
<organism evidence="2 3">
    <name type="scientific">Brassicogethes aeneus</name>
    <name type="common">Rape pollen beetle</name>
    <name type="synonym">Meligethes aeneus</name>
    <dbReference type="NCBI Taxonomy" id="1431903"/>
    <lineage>
        <taxon>Eukaryota</taxon>
        <taxon>Metazoa</taxon>
        <taxon>Ecdysozoa</taxon>
        <taxon>Arthropoda</taxon>
        <taxon>Hexapoda</taxon>
        <taxon>Insecta</taxon>
        <taxon>Pterygota</taxon>
        <taxon>Neoptera</taxon>
        <taxon>Endopterygota</taxon>
        <taxon>Coleoptera</taxon>
        <taxon>Polyphaga</taxon>
        <taxon>Cucujiformia</taxon>
        <taxon>Nitidulidae</taxon>
        <taxon>Meligethinae</taxon>
        <taxon>Brassicogethes</taxon>
    </lineage>
</organism>
<feature type="region of interest" description="Disordered" evidence="1">
    <location>
        <begin position="1"/>
        <end position="51"/>
    </location>
</feature>
<reference evidence="2" key="1">
    <citation type="submission" date="2021-12" db="EMBL/GenBank/DDBJ databases">
        <authorList>
            <person name="King R."/>
        </authorList>
    </citation>
    <scope>NUCLEOTIDE SEQUENCE</scope>
</reference>
<evidence type="ECO:0000313" key="3">
    <source>
        <dbReference type="Proteomes" id="UP001154078"/>
    </source>
</evidence>
<sequence>MYSSSTSSSSSDEESRNRLEIEKRKRKSKPKQMSKTQIRVTKRTSVSKDNKQLKKVLEHQKKLISSLQEKLDALNKTASNHQQPNNNVIKMGMEENQANKDNVKKVLTKLEVPHDNIQVKILPSQKMSKPVLVGFETKETKDLVLIKRKAMGEIKTNMCRIEGTDANIYINEDLPRDVRNLFNKAKDLKKNNVE</sequence>
<gene>
    <name evidence="2" type="ORF">MELIAE_LOCUS6510</name>
</gene>
<name>A0A9P0B2F7_BRAAE</name>
<accession>A0A9P0B2F7</accession>
<evidence type="ECO:0000256" key="1">
    <source>
        <dbReference type="SAM" id="MobiDB-lite"/>
    </source>
</evidence>
<keyword evidence="3" id="KW-1185">Reference proteome</keyword>
<proteinExistence type="predicted"/>
<feature type="compositionally biased region" description="Low complexity" evidence="1">
    <location>
        <begin position="1"/>
        <end position="10"/>
    </location>
</feature>